<dbReference type="SUPFAM" id="SSF51679">
    <property type="entry name" value="Bacterial luciferase-like"/>
    <property type="match status" value="1"/>
</dbReference>
<dbReference type="AlphaFoldDB" id="A0A1G6QEE2"/>
<dbReference type="InterPro" id="IPR050172">
    <property type="entry name" value="SsuD_RutA_monooxygenase"/>
</dbReference>
<reference evidence="6 7" key="1">
    <citation type="submission" date="2016-09" db="EMBL/GenBank/DDBJ databases">
        <authorList>
            <person name="Capua I."/>
            <person name="De Benedictis P."/>
            <person name="Joannis T."/>
            <person name="Lombin L.H."/>
            <person name="Cattoli G."/>
        </authorList>
    </citation>
    <scope>NUCLEOTIDE SEQUENCE [LARGE SCALE GENOMIC DNA]</scope>
    <source>
        <strain evidence="6 7">NIO-1002</strain>
    </source>
</reference>
<proteinExistence type="predicted"/>
<evidence type="ECO:0000256" key="4">
    <source>
        <dbReference type="ARBA" id="ARBA00023033"/>
    </source>
</evidence>
<evidence type="ECO:0000313" key="6">
    <source>
        <dbReference type="EMBL" id="SDC90035.1"/>
    </source>
</evidence>
<evidence type="ECO:0000256" key="1">
    <source>
        <dbReference type="ARBA" id="ARBA00022630"/>
    </source>
</evidence>
<gene>
    <name evidence="6" type="ORF">SAMN05216418_3245</name>
</gene>
<sequence length="370" mass="40091">MPIEFVNMVGSRPPGAPAYSGSTFTQPVDVAWLRHYARTIEEFGFDYTLIPYASASADQYALSATVLAATQRLRTVVAVRPNSAFPTVAAQGLSTLDQLSGGRALIHIISGGSDEEQARQGDYLDKEQRYRRSSEFIEVLRKVWTAKESISHHGEFYRFDDFGPGYATHTGGALPVSLGGSSEFAYASGGAHADIFALWGEPLAETAEQIDRVYAHARAAGRTDRIRFWVTFRPVVAPTDALAREKARGILERAKPFYEKVQGLNRSNVGSVRLRDLSERSEEHDGGVLWTPRGVAGSGGASSLLVGSPETVAEAIVRYVELGADIVSLPTLGDLNDAVDAGRLVIPLVRDEVARRGIDPEAVFARRAVA</sequence>
<keyword evidence="3" id="KW-0560">Oxidoreductase</keyword>
<dbReference type="EMBL" id="FMYG01000008">
    <property type="protein sequence ID" value="SDC90035.1"/>
    <property type="molecule type" value="Genomic_DNA"/>
</dbReference>
<accession>A0A1G6QEE2</accession>
<dbReference type="RefSeq" id="WP_058233362.1">
    <property type="nucleotide sequence ID" value="NZ_FMYG01000008.1"/>
</dbReference>
<evidence type="ECO:0000259" key="5">
    <source>
        <dbReference type="Pfam" id="PF00296"/>
    </source>
</evidence>
<keyword evidence="2" id="KW-0288">FMN</keyword>
<evidence type="ECO:0000313" key="7">
    <source>
        <dbReference type="Proteomes" id="UP000183203"/>
    </source>
</evidence>
<keyword evidence="1" id="KW-0285">Flavoprotein</keyword>
<evidence type="ECO:0000256" key="2">
    <source>
        <dbReference type="ARBA" id="ARBA00022643"/>
    </source>
</evidence>
<evidence type="ECO:0000256" key="3">
    <source>
        <dbReference type="ARBA" id="ARBA00023002"/>
    </source>
</evidence>
<dbReference type="STRING" id="993073.AS029_14795"/>
<dbReference type="PANTHER" id="PTHR42847:SF4">
    <property type="entry name" value="ALKANESULFONATE MONOOXYGENASE-RELATED"/>
    <property type="match status" value="1"/>
</dbReference>
<dbReference type="Gene3D" id="3.20.20.30">
    <property type="entry name" value="Luciferase-like domain"/>
    <property type="match status" value="1"/>
</dbReference>
<dbReference type="GO" id="GO:0016705">
    <property type="term" value="F:oxidoreductase activity, acting on paired donors, with incorporation or reduction of molecular oxygen"/>
    <property type="evidence" value="ECO:0007669"/>
    <property type="project" value="InterPro"/>
</dbReference>
<dbReference type="Pfam" id="PF00296">
    <property type="entry name" value="Bac_luciferase"/>
    <property type="match status" value="1"/>
</dbReference>
<dbReference type="GO" id="GO:0004497">
    <property type="term" value="F:monooxygenase activity"/>
    <property type="evidence" value="ECO:0007669"/>
    <property type="project" value="UniProtKB-KW"/>
</dbReference>
<dbReference type="InterPro" id="IPR011251">
    <property type="entry name" value="Luciferase-like_dom"/>
</dbReference>
<keyword evidence="4 6" id="KW-0503">Monooxygenase</keyword>
<name>A0A1G6QEE2_9MICO</name>
<protein>
    <submittedName>
        <fullName evidence="6">Alkanesulfonate monooxygenase</fullName>
    </submittedName>
</protein>
<dbReference type="InterPro" id="IPR036661">
    <property type="entry name" value="Luciferase-like_sf"/>
</dbReference>
<dbReference type="CDD" id="cd01094">
    <property type="entry name" value="Alkanesulfonate_monoxygenase"/>
    <property type="match status" value="1"/>
</dbReference>
<dbReference type="Proteomes" id="UP000183203">
    <property type="component" value="Unassembled WGS sequence"/>
</dbReference>
<feature type="domain" description="Luciferase-like" evidence="5">
    <location>
        <begin position="28"/>
        <end position="325"/>
    </location>
</feature>
<dbReference type="PANTHER" id="PTHR42847">
    <property type="entry name" value="ALKANESULFONATE MONOOXYGENASE"/>
    <property type="match status" value="1"/>
</dbReference>
<organism evidence="6 7">
    <name type="scientific">Microbacterium enclense</name>
    <dbReference type="NCBI Taxonomy" id="993073"/>
    <lineage>
        <taxon>Bacteria</taxon>
        <taxon>Bacillati</taxon>
        <taxon>Actinomycetota</taxon>
        <taxon>Actinomycetes</taxon>
        <taxon>Micrococcales</taxon>
        <taxon>Microbacteriaceae</taxon>
        <taxon>Microbacterium</taxon>
    </lineage>
</organism>
<dbReference type="OrthoDB" id="9814695at2"/>